<name>A0A6C0LC63_9ZZZZ</name>
<keyword evidence="2" id="KW-1133">Transmembrane helix</keyword>
<sequence>MTDFSKAYDSLTDESNNFITTQLNQKSIWNAIPGSLNKVSTSSLGFAWGIDSSKVYYCQLPCSGQWNNVPINELPLDITTDESNIYILTSNNLFIKSANNQTDWLIIKIPFSGSQVFSTSSYIWIQDSSGKKARLPKPGTTSNWSLIQDTTKISSSNQTSLFSINSQGQIMKTDESLNSGWYTIPDYEGSKFSNLLESSNALYGMSSDNQLNRCSDNKCDIVDTQGMNPSSLSMEPTTKSLWMTTTNEGSIGNIFNKQDSIDYSSTMKTINDIEEKRDQIKNNIELESEKNKNTSFIITELRKLKTFFDEFFKNKPTKIPKNLKSQVIEINSQVQQLQNAMPIIQKVLFYIIIAVLIYLFGSFLGFLCTLLVFGVLAYGIYDIYFLVNKVNE</sequence>
<evidence type="ECO:0000256" key="2">
    <source>
        <dbReference type="SAM" id="Phobius"/>
    </source>
</evidence>
<evidence type="ECO:0000256" key="1">
    <source>
        <dbReference type="SAM" id="Coils"/>
    </source>
</evidence>
<feature type="coiled-coil region" evidence="1">
    <location>
        <begin position="263"/>
        <end position="290"/>
    </location>
</feature>
<keyword evidence="2" id="KW-0812">Transmembrane</keyword>
<dbReference type="EMBL" id="MN740468">
    <property type="protein sequence ID" value="QHU28027.1"/>
    <property type="molecule type" value="Genomic_DNA"/>
</dbReference>
<reference evidence="3" key="1">
    <citation type="journal article" date="2020" name="Nature">
        <title>Giant virus diversity and host interactions through global metagenomics.</title>
        <authorList>
            <person name="Schulz F."/>
            <person name="Roux S."/>
            <person name="Paez-Espino D."/>
            <person name="Jungbluth S."/>
            <person name="Walsh D.A."/>
            <person name="Denef V.J."/>
            <person name="McMahon K.D."/>
            <person name="Konstantinidis K.T."/>
            <person name="Eloe-Fadrosh E.A."/>
            <person name="Kyrpides N.C."/>
            <person name="Woyke T."/>
        </authorList>
    </citation>
    <scope>NUCLEOTIDE SEQUENCE</scope>
    <source>
        <strain evidence="3">GVMAG-M-3300027770-17</strain>
    </source>
</reference>
<dbReference type="AlphaFoldDB" id="A0A6C0LC63"/>
<feature type="transmembrane region" description="Helical" evidence="2">
    <location>
        <begin position="347"/>
        <end position="380"/>
    </location>
</feature>
<accession>A0A6C0LC63</accession>
<keyword evidence="1" id="KW-0175">Coiled coil</keyword>
<organism evidence="3">
    <name type="scientific">viral metagenome</name>
    <dbReference type="NCBI Taxonomy" id="1070528"/>
    <lineage>
        <taxon>unclassified sequences</taxon>
        <taxon>metagenomes</taxon>
        <taxon>organismal metagenomes</taxon>
    </lineage>
</organism>
<protein>
    <submittedName>
        <fullName evidence="3">Uncharacterized protein</fullName>
    </submittedName>
</protein>
<proteinExistence type="predicted"/>
<keyword evidence="2" id="KW-0472">Membrane</keyword>
<evidence type="ECO:0000313" key="3">
    <source>
        <dbReference type="EMBL" id="QHU28027.1"/>
    </source>
</evidence>